<gene>
    <name evidence="1" type="ORF">OAN307_c09230</name>
</gene>
<dbReference type="EMBL" id="CP003740">
    <property type="protein sequence ID" value="AGI66643.1"/>
    <property type="molecule type" value="Genomic_DNA"/>
</dbReference>
<dbReference type="AlphaFoldDB" id="M9R4D6"/>
<name>M9R4D6_9RHOB</name>
<dbReference type="HOGENOM" id="CLU_2480286_0_0_5"/>
<evidence type="ECO:0000313" key="2">
    <source>
        <dbReference type="Proteomes" id="UP000005307"/>
    </source>
</evidence>
<evidence type="ECO:0000313" key="1">
    <source>
        <dbReference type="EMBL" id="AGI66643.1"/>
    </source>
</evidence>
<proteinExistence type="predicted"/>
<dbReference type="Proteomes" id="UP000005307">
    <property type="component" value="Chromosome"/>
</dbReference>
<protein>
    <submittedName>
        <fullName evidence="1">Uncharacterized protein</fullName>
    </submittedName>
</protein>
<organism evidence="1 2">
    <name type="scientific">Octadecabacter antarcticus 307</name>
    <dbReference type="NCBI Taxonomy" id="391626"/>
    <lineage>
        <taxon>Bacteria</taxon>
        <taxon>Pseudomonadati</taxon>
        <taxon>Pseudomonadota</taxon>
        <taxon>Alphaproteobacteria</taxon>
        <taxon>Rhodobacterales</taxon>
        <taxon>Roseobacteraceae</taxon>
        <taxon>Octadecabacter</taxon>
    </lineage>
</organism>
<reference evidence="1 2" key="1">
    <citation type="journal article" date="2013" name="PLoS ONE">
        <title>Poles Apart: Arctic and Antarctic Octadecabacter strains Share High Genome Plasticity and a New Type of Xanthorhodopsin.</title>
        <authorList>
            <person name="Vollmers J."/>
            <person name="Voget S."/>
            <person name="Dietrich S."/>
            <person name="Gollnow K."/>
            <person name="Smits M."/>
            <person name="Meyer K."/>
            <person name="Brinkhoff T."/>
            <person name="Simon M."/>
            <person name="Daniel R."/>
        </authorList>
    </citation>
    <scope>NUCLEOTIDE SEQUENCE [LARGE SCALE GENOMIC DNA]</scope>
    <source>
        <strain evidence="1 2">307</strain>
    </source>
</reference>
<accession>M9R4D6</accession>
<dbReference type="KEGG" id="oat:OAN307_c09230"/>
<sequence length="87" mass="9468">MPRWILREVSHVAPLVRATMATRFVPPTARQGIAKQCTIGMLACIPLITLQAHAKHAAERATEGVAPQFTSGSNQIASDPRRFNASF</sequence>
<keyword evidence="2" id="KW-1185">Reference proteome</keyword>